<dbReference type="AlphaFoldDB" id="A0A0F7F705"/>
<reference evidence="1 2" key="1">
    <citation type="submission" date="2015-03" db="EMBL/GenBank/DDBJ databases">
        <authorList>
            <person name="Abdul Halim M."/>
        </authorList>
    </citation>
    <scope>NUCLEOTIDE SEQUENCE [LARGE SCALE GENOMIC DNA]</scope>
    <source>
        <strain evidence="1 2">ATCC 35681</strain>
    </source>
</reference>
<accession>A0A0F7F705</accession>
<dbReference type="InterPro" id="IPR036683">
    <property type="entry name" value="CO_DH_flav_C_dom_sf"/>
</dbReference>
<proteinExistence type="predicted"/>
<dbReference type="PATRIC" id="fig|1333534.5.peg.801"/>
<sequence>MNHWVRRPQQLSMAEAVQEGACIGKEMLAPLYKAVVTQFEAYGDPFATVEYKKRAAGDLAATELWKALEGNAGKSGH</sequence>
<dbReference type="Gene3D" id="3.30.390.50">
    <property type="entry name" value="CO dehydrogenase flavoprotein, C-terminal domain"/>
    <property type="match status" value="1"/>
</dbReference>
<dbReference type="SMR" id="A0A0F7F705"/>
<name>A0A0F7F705_PAEDU</name>
<gene>
    <name evidence="1" type="ORF">VK70_03665</name>
</gene>
<dbReference type="OrthoDB" id="9774454at2"/>
<protein>
    <submittedName>
        <fullName evidence="1">Uncharacterized protein</fullName>
    </submittedName>
</protein>
<dbReference type="SUPFAM" id="SSF55447">
    <property type="entry name" value="CO dehydrogenase flavoprotein C-terminal domain-like"/>
    <property type="match status" value="1"/>
</dbReference>
<dbReference type="EMBL" id="CP011114">
    <property type="protein sequence ID" value="AKG33792.1"/>
    <property type="molecule type" value="Genomic_DNA"/>
</dbReference>
<organism evidence="1 2">
    <name type="scientific">Paenibacillus durus ATCC 35681</name>
    <dbReference type="NCBI Taxonomy" id="1333534"/>
    <lineage>
        <taxon>Bacteria</taxon>
        <taxon>Bacillati</taxon>
        <taxon>Bacillota</taxon>
        <taxon>Bacilli</taxon>
        <taxon>Bacillales</taxon>
        <taxon>Paenibacillaceae</taxon>
        <taxon>Paenibacillus</taxon>
    </lineage>
</organism>
<dbReference type="RefSeq" id="WP_025694026.1">
    <property type="nucleotide sequence ID" value="NZ_ASQQ01000069.1"/>
</dbReference>
<evidence type="ECO:0000313" key="2">
    <source>
        <dbReference type="Proteomes" id="UP000034189"/>
    </source>
</evidence>
<evidence type="ECO:0000313" key="1">
    <source>
        <dbReference type="EMBL" id="AKG33792.1"/>
    </source>
</evidence>
<reference evidence="1 2" key="2">
    <citation type="journal article" date="2016" name="Genome Announc.">
        <title>Genome Sequence of a Gram-Positive Diazotroph, Paenibacillus durus Type Strain ATCC 35681.</title>
        <authorList>
            <person name="Halim M.A."/>
            <person name="Rahman A.Y."/>
            <person name="Sim K.S."/>
            <person name="Yam H.C."/>
            <person name="Rahim A.A."/>
            <person name="Ghazali A.H."/>
            <person name="Najimudin N."/>
        </authorList>
    </citation>
    <scope>NUCLEOTIDE SEQUENCE [LARGE SCALE GENOMIC DNA]</scope>
    <source>
        <strain evidence="1 2">ATCC 35681</strain>
    </source>
</reference>
<dbReference type="HOGENOM" id="CLU_2634710_0_0_9"/>
<dbReference type="Proteomes" id="UP000034189">
    <property type="component" value="Chromosome"/>
</dbReference>